<sequence>MAPRRPGLKDDGRGGNYVPAKIPLVGRLLTQMLSLATIVVIAVCFILLSIYFASFLFVIFSSILQRTFGVNDSYKVCFTALILCKAAWKITHGITHADLERLELLCCLQGWLVPNPGCVESNANVSLKGHIVGGRRNERVKDKLYLFNTVGVMSGTCIIGMQRKSIIPFLVFDVTANIYLTSLFLLPLRTLRQMSRRTLIGALLTLITSATNLAVVAVLDGEPAWVCLTTCNADVLFCMLMLSYVTSGESLHGQGHSEPSERELSTHPRPVRPTRPTRPSTPPSTAPTTGPSAQRASSTLSRQHRLYGGGPLSLNIPHSPKPAGAPDASSPPSSDSFVNYGIAVGGSNRTSPVVLTSIEANGKGFGESDSFEGIKVKSEMLQVSCAEDDLDEGQAEEMKRRESWDESGMSGLIGTGAWKTRKLSEDRRSSGGSGGKKAGSETGKKQSAETARKEIVEISRKSSAEIQMRRKKSTEAAAKNGTERNARSYPAELREEQDERGPFESSL</sequence>
<keyword evidence="2" id="KW-0812">Transmembrane</keyword>
<dbReference type="AlphaFoldDB" id="A0A6G1GXP0"/>
<evidence type="ECO:0000313" key="4">
    <source>
        <dbReference type="Proteomes" id="UP000800041"/>
    </source>
</evidence>
<feature type="compositionally biased region" description="Acidic residues" evidence="1">
    <location>
        <begin position="386"/>
        <end position="395"/>
    </location>
</feature>
<dbReference type="EMBL" id="ML977162">
    <property type="protein sequence ID" value="KAF1985498.1"/>
    <property type="molecule type" value="Genomic_DNA"/>
</dbReference>
<name>A0A6G1GXP0_9PEZI</name>
<keyword evidence="4" id="KW-1185">Reference proteome</keyword>
<evidence type="ECO:0008006" key="5">
    <source>
        <dbReference type="Google" id="ProtNLM"/>
    </source>
</evidence>
<keyword evidence="2" id="KW-1133">Transmembrane helix</keyword>
<dbReference type="Proteomes" id="UP000800041">
    <property type="component" value="Unassembled WGS sequence"/>
</dbReference>
<organism evidence="3 4">
    <name type="scientific">Aulographum hederae CBS 113979</name>
    <dbReference type="NCBI Taxonomy" id="1176131"/>
    <lineage>
        <taxon>Eukaryota</taxon>
        <taxon>Fungi</taxon>
        <taxon>Dikarya</taxon>
        <taxon>Ascomycota</taxon>
        <taxon>Pezizomycotina</taxon>
        <taxon>Dothideomycetes</taxon>
        <taxon>Pleosporomycetidae</taxon>
        <taxon>Aulographales</taxon>
        <taxon>Aulographaceae</taxon>
    </lineage>
</organism>
<reference evidence="3" key="1">
    <citation type="journal article" date="2020" name="Stud. Mycol.">
        <title>101 Dothideomycetes genomes: a test case for predicting lifestyles and emergence of pathogens.</title>
        <authorList>
            <person name="Haridas S."/>
            <person name="Albert R."/>
            <person name="Binder M."/>
            <person name="Bloem J."/>
            <person name="Labutti K."/>
            <person name="Salamov A."/>
            <person name="Andreopoulos B."/>
            <person name="Baker S."/>
            <person name="Barry K."/>
            <person name="Bills G."/>
            <person name="Bluhm B."/>
            <person name="Cannon C."/>
            <person name="Castanera R."/>
            <person name="Culley D."/>
            <person name="Daum C."/>
            <person name="Ezra D."/>
            <person name="Gonzalez J."/>
            <person name="Henrissat B."/>
            <person name="Kuo A."/>
            <person name="Liang C."/>
            <person name="Lipzen A."/>
            <person name="Lutzoni F."/>
            <person name="Magnuson J."/>
            <person name="Mondo S."/>
            <person name="Nolan M."/>
            <person name="Ohm R."/>
            <person name="Pangilinan J."/>
            <person name="Park H.-J."/>
            <person name="Ramirez L."/>
            <person name="Alfaro M."/>
            <person name="Sun H."/>
            <person name="Tritt A."/>
            <person name="Yoshinaga Y."/>
            <person name="Zwiers L.-H."/>
            <person name="Turgeon B."/>
            <person name="Goodwin S."/>
            <person name="Spatafora J."/>
            <person name="Crous P."/>
            <person name="Grigoriev I."/>
        </authorList>
    </citation>
    <scope>NUCLEOTIDE SEQUENCE</scope>
    <source>
        <strain evidence="3">CBS 113979</strain>
    </source>
</reference>
<dbReference type="PANTHER" id="PTHR38848:SF3">
    <property type="entry name" value="G-PROTEIN COUPLED RECEPTORS FAMILY 3 PROFILE DOMAIN-CONTAINING PROTEIN"/>
    <property type="match status" value="1"/>
</dbReference>
<feature type="transmembrane region" description="Helical" evidence="2">
    <location>
        <begin position="198"/>
        <end position="217"/>
    </location>
</feature>
<feature type="transmembrane region" description="Helical" evidence="2">
    <location>
        <begin position="33"/>
        <end position="60"/>
    </location>
</feature>
<evidence type="ECO:0000313" key="3">
    <source>
        <dbReference type="EMBL" id="KAF1985498.1"/>
    </source>
</evidence>
<feature type="compositionally biased region" description="Low complexity" evidence="1">
    <location>
        <begin position="321"/>
        <end position="334"/>
    </location>
</feature>
<dbReference type="OrthoDB" id="3210850at2759"/>
<proteinExistence type="predicted"/>
<feature type="region of interest" description="Disordered" evidence="1">
    <location>
        <begin position="385"/>
        <end position="507"/>
    </location>
</feature>
<feature type="compositionally biased region" description="Basic and acidic residues" evidence="1">
    <location>
        <begin position="481"/>
        <end position="507"/>
    </location>
</feature>
<feature type="transmembrane region" description="Helical" evidence="2">
    <location>
        <begin position="144"/>
        <end position="161"/>
    </location>
</feature>
<gene>
    <name evidence="3" type="ORF">K402DRAFT_455133</name>
</gene>
<feature type="compositionally biased region" description="Basic and acidic residues" evidence="1">
    <location>
        <begin position="438"/>
        <end position="463"/>
    </location>
</feature>
<evidence type="ECO:0000256" key="2">
    <source>
        <dbReference type="SAM" id="Phobius"/>
    </source>
</evidence>
<feature type="region of interest" description="Disordered" evidence="1">
    <location>
        <begin position="251"/>
        <end position="334"/>
    </location>
</feature>
<evidence type="ECO:0000256" key="1">
    <source>
        <dbReference type="SAM" id="MobiDB-lite"/>
    </source>
</evidence>
<accession>A0A6G1GXP0</accession>
<keyword evidence="2" id="KW-0472">Membrane</keyword>
<feature type="transmembrane region" description="Helical" evidence="2">
    <location>
        <begin position="167"/>
        <end position="186"/>
    </location>
</feature>
<protein>
    <recommendedName>
        <fullName evidence="5">Transmembrane protein</fullName>
    </recommendedName>
</protein>
<dbReference type="PANTHER" id="PTHR38848">
    <property type="entry name" value="G-PROTEIN COUPLED RECEPTORS FAMILY 3 PROFILE DOMAIN-CONTAINING PROTEIN"/>
    <property type="match status" value="1"/>
</dbReference>